<dbReference type="Proteomes" id="UP000199415">
    <property type="component" value="Unassembled WGS sequence"/>
</dbReference>
<evidence type="ECO:0000313" key="4">
    <source>
        <dbReference type="EMBL" id="SDF91163.1"/>
    </source>
</evidence>
<dbReference type="PANTHER" id="PTHR34475">
    <property type="match status" value="1"/>
</dbReference>
<keyword evidence="2" id="KW-0472">Membrane</keyword>
<dbReference type="RefSeq" id="WP_090019263.1">
    <property type="nucleotide sequence ID" value="NZ_FNCE01000003.1"/>
</dbReference>
<dbReference type="Gene3D" id="1.10.260.40">
    <property type="entry name" value="lambda repressor-like DNA-binding domains"/>
    <property type="match status" value="1"/>
</dbReference>
<dbReference type="InterPro" id="IPR025194">
    <property type="entry name" value="RodZ-like_C"/>
</dbReference>
<keyword evidence="5" id="KW-1185">Reference proteome</keyword>
<gene>
    <name evidence="4" type="ORF">SAMN05216241_103128</name>
</gene>
<dbReference type="STRING" id="1082479.SAMN05216241_103128"/>
<dbReference type="AlphaFoldDB" id="A0A1G7PY67"/>
<feature type="compositionally biased region" description="Basic and acidic residues" evidence="1">
    <location>
        <begin position="21"/>
        <end position="31"/>
    </location>
</feature>
<dbReference type="PANTHER" id="PTHR34475:SF1">
    <property type="entry name" value="CYTOSKELETON PROTEIN RODZ"/>
    <property type="match status" value="1"/>
</dbReference>
<name>A0A1G7PY67_9PROT</name>
<feature type="compositionally biased region" description="Low complexity" evidence="1">
    <location>
        <begin position="220"/>
        <end position="241"/>
    </location>
</feature>
<protein>
    <submittedName>
        <fullName evidence="4">Protein RodZ, contains Xre-like HTH and DUF4115 domains</fullName>
    </submittedName>
</protein>
<sequence>MADEQRHLSSDPSTTPPGAEPRLDGRADGERRETAARLLRRTREMHGQDLGEIAAALRIRHAYLSAIERGAFDELPGATYAVGFVRSYAAFLELDEEEVVRRFKEDVAGLERTQELHFPEPVNEGKVPGGAVILISLVLLAVAYGGWYVLTSPGTSLSEMAPRVPDRLQALVGGGEEGAASTAGTGTSQTGGGSQSGDGSAGGEEVASTETAGSGTAVPTDGAATTSATAASDAGTQASDTGDATGVADAGESREGTGADTASAPDASSADTGAGAEADTAVDTTGDSVTVGEQTVELPDAGEDTASATAAESTNTATDTAGEQADAATAGTQAATAPDTATQTGATQTEATGSADAATGDTQADATQTAEPQAGDTQPAGDSAAQDQGGDQGAPPVPGAESDDGGAGATQTASAPSGRAFGAAAGDEALVLRATADSWVQVRGANGDVLVSRVLEPGDVYRVPERDGLRLHTGNAGGLTVEAEGRAVRTLGDAGEVRRNIALTPANLLNGG</sequence>
<evidence type="ECO:0000259" key="3">
    <source>
        <dbReference type="Pfam" id="PF13464"/>
    </source>
</evidence>
<feature type="compositionally biased region" description="Low complexity" evidence="1">
    <location>
        <begin position="304"/>
        <end position="374"/>
    </location>
</feature>
<dbReference type="InterPro" id="IPR010982">
    <property type="entry name" value="Lambda_DNA-bd_dom_sf"/>
</dbReference>
<feature type="compositionally biased region" description="Gly residues" evidence="1">
    <location>
        <begin position="189"/>
        <end position="202"/>
    </location>
</feature>
<keyword evidence="2" id="KW-1133">Transmembrane helix</keyword>
<dbReference type="Pfam" id="PF13413">
    <property type="entry name" value="HTH_25"/>
    <property type="match status" value="1"/>
</dbReference>
<accession>A0A1G7PY67</accession>
<feature type="region of interest" description="Disordered" evidence="1">
    <location>
        <begin position="174"/>
        <end position="420"/>
    </location>
</feature>
<organism evidence="4 5">
    <name type="scientific">Limimonas halophila</name>
    <dbReference type="NCBI Taxonomy" id="1082479"/>
    <lineage>
        <taxon>Bacteria</taxon>
        <taxon>Pseudomonadati</taxon>
        <taxon>Pseudomonadota</taxon>
        <taxon>Alphaproteobacteria</taxon>
        <taxon>Rhodospirillales</taxon>
        <taxon>Rhodovibrionaceae</taxon>
        <taxon>Limimonas</taxon>
    </lineage>
</organism>
<feature type="region of interest" description="Disordered" evidence="1">
    <location>
        <begin position="1"/>
        <end position="31"/>
    </location>
</feature>
<evidence type="ECO:0000313" key="5">
    <source>
        <dbReference type="Proteomes" id="UP000199415"/>
    </source>
</evidence>
<feature type="domain" description="Cytoskeleton protein RodZ-like C-terminal" evidence="3">
    <location>
        <begin position="431"/>
        <end position="499"/>
    </location>
</feature>
<dbReference type="InterPro" id="IPR050400">
    <property type="entry name" value="Bact_Cytoskel_RodZ"/>
</dbReference>
<proteinExistence type="predicted"/>
<feature type="transmembrane region" description="Helical" evidence="2">
    <location>
        <begin position="131"/>
        <end position="150"/>
    </location>
</feature>
<dbReference type="GO" id="GO:0003677">
    <property type="term" value="F:DNA binding"/>
    <property type="evidence" value="ECO:0007669"/>
    <property type="project" value="InterPro"/>
</dbReference>
<dbReference type="InterPro" id="IPR001387">
    <property type="entry name" value="Cro/C1-type_HTH"/>
</dbReference>
<dbReference type="EMBL" id="FNCE01000003">
    <property type="protein sequence ID" value="SDF91163.1"/>
    <property type="molecule type" value="Genomic_DNA"/>
</dbReference>
<keyword evidence="2" id="KW-0812">Transmembrane</keyword>
<evidence type="ECO:0000256" key="2">
    <source>
        <dbReference type="SAM" id="Phobius"/>
    </source>
</evidence>
<evidence type="ECO:0000256" key="1">
    <source>
        <dbReference type="SAM" id="MobiDB-lite"/>
    </source>
</evidence>
<reference evidence="4 5" key="1">
    <citation type="submission" date="2016-10" db="EMBL/GenBank/DDBJ databases">
        <authorList>
            <person name="de Groot N.N."/>
        </authorList>
    </citation>
    <scope>NUCLEOTIDE SEQUENCE [LARGE SCALE GENOMIC DNA]</scope>
    <source>
        <strain evidence="4 5">DSM 25584</strain>
    </source>
</reference>
<dbReference type="Pfam" id="PF13464">
    <property type="entry name" value="RodZ_C"/>
    <property type="match status" value="1"/>
</dbReference>
<feature type="compositionally biased region" description="Low complexity" evidence="1">
    <location>
        <begin position="178"/>
        <end position="188"/>
    </location>
</feature>
<dbReference type="OrthoDB" id="9790252at2"/>
<dbReference type="CDD" id="cd00093">
    <property type="entry name" value="HTH_XRE"/>
    <property type="match status" value="1"/>
</dbReference>
<feature type="compositionally biased region" description="Low complexity" evidence="1">
    <location>
        <begin position="258"/>
        <end position="287"/>
    </location>
</feature>